<dbReference type="AlphaFoldDB" id="A3QGG6"/>
<dbReference type="PIRSF" id="PIRSF011443">
    <property type="entry name" value="YgjV"/>
    <property type="match status" value="1"/>
</dbReference>
<proteinExistence type="predicted"/>
<sequence>MSLFLLSQCLIAVAIVTDILSFQFKQKRHIVLCLALSGVLISVHFALLLQWTAAGLMLVAAIRYLVTVFSHSRRLLWLFLGINSLIALFTYAGPLSLISFAGSCTQTIAAFCPRDQGLRQLMLVGTSIWLLNNYLVGSPTAVVMELLFIGSNLVGYYRFYGLPWRPRLVD</sequence>
<evidence type="ECO:0008006" key="4">
    <source>
        <dbReference type="Google" id="ProtNLM"/>
    </source>
</evidence>
<evidence type="ECO:0000313" key="2">
    <source>
        <dbReference type="EMBL" id="ABO24564.1"/>
    </source>
</evidence>
<organism evidence="2 3">
    <name type="scientific">Shewanella loihica (strain ATCC BAA-1088 / PV-4)</name>
    <dbReference type="NCBI Taxonomy" id="323850"/>
    <lineage>
        <taxon>Bacteria</taxon>
        <taxon>Pseudomonadati</taxon>
        <taxon>Pseudomonadota</taxon>
        <taxon>Gammaproteobacteria</taxon>
        <taxon>Alteromonadales</taxon>
        <taxon>Shewanellaceae</taxon>
        <taxon>Shewanella</taxon>
    </lineage>
</organism>
<dbReference type="HOGENOM" id="CLU_107941_1_0_6"/>
<reference evidence="2 3" key="1">
    <citation type="submission" date="2007-03" db="EMBL/GenBank/DDBJ databases">
        <title>Complete sequence of Shewanella loihica PV-4.</title>
        <authorList>
            <consortium name="US DOE Joint Genome Institute"/>
            <person name="Copeland A."/>
            <person name="Lucas S."/>
            <person name="Lapidus A."/>
            <person name="Barry K."/>
            <person name="Detter J.C."/>
            <person name="Glavina del Rio T."/>
            <person name="Hammon N."/>
            <person name="Israni S."/>
            <person name="Dalin E."/>
            <person name="Tice H."/>
            <person name="Pitluck S."/>
            <person name="Chain P."/>
            <person name="Malfatti S."/>
            <person name="Shin M."/>
            <person name="Vergez L."/>
            <person name="Schmutz J."/>
            <person name="Larimer F."/>
            <person name="Land M."/>
            <person name="Hauser L."/>
            <person name="Kyrpides N."/>
            <person name="Mikhailova N."/>
            <person name="Romine M.F."/>
            <person name="Serres G."/>
            <person name="Fredrickson J."/>
            <person name="Tiedje J."/>
            <person name="Richardson P."/>
        </authorList>
    </citation>
    <scope>NUCLEOTIDE SEQUENCE [LARGE SCALE GENOMIC DNA]</scope>
    <source>
        <strain evidence="3">ATCC BAA-1088 / PV-4</strain>
    </source>
</reference>
<dbReference type="RefSeq" id="WP_011866495.1">
    <property type="nucleotide sequence ID" value="NC_009092.1"/>
</dbReference>
<feature type="transmembrane region" description="Helical" evidence="1">
    <location>
        <begin position="45"/>
        <end position="66"/>
    </location>
</feature>
<dbReference type="OrthoDB" id="7858522at2"/>
<feature type="transmembrane region" description="Helical" evidence="1">
    <location>
        <begin position="134"/>
        <end position="157"/>
    </location>
</feature>
<gene>
    <name evidence="2" type="ordered locus">Shew_2698</name>
</gene>
<evidence type="ECO:0000313" key="3">
    <source>
        <dbReference type="Proteomes" id="UP000001558"/>
    </source>
</evidence>
<protein>
    <recommendedName>
        <fullName evidence="4">Inner membrane protein</fullName>
    </recommendedName>
</protein>
<name>A3QGG6_SHELP</name>
<accession>A3QGG6</accession>
<keyword evidence="3" id="KW-1185">Reference proteome</keyword>
<dbReference type="KEGG" id="slo:Shew_2698"/>
<feature type="transmembrane region" description="Helical" evidence="1">
    <location>
        <begin position="75"/>
        <end position="93"/>
    </location>
</feature>
<dbReference type="Pfam" id="PF10688">
    <property type="entry name" value="Imp-YgjV"/>
    <property type="match status" value="1"/>
</dbReference>
<dbReference type="InterPro" id="IPR026267">
    <property type="entry name" value="YgjV"/>
</dbReference>
<dbReference type="STRING" id="323850.Shew_2698"/>
<keyword evidence="1" id="KW-1133">Transmembrane helix</keyword>
<dbReference type="eggNOG" id="ENOG5032TMV">
    <property type="taxonomic scope" value="Bacteria"/>
</dbReference>
<dbReference type="InterPro" id="IPR019629">
    <property type="entry name" value="Uncharacterised_HI1736/YgjV"/>
</dbReference>
<evidence type="ECO:0000256" key="1">
    <source>
        <dbReference type="SAM" id="Phobius"/>
    </source>
</evidence>
<keyword evidence="1" id="KW-0812">Transmembrane</keyword>
<keyword evidence="1" id="KW-0472">Membrane</keyword>
<dbReference type="Proteomes" id="UP000001558">
    <property type="component" value="Chromosome"/>
</dbReference>
<dbReference type="EMBL" id="CP000606">
    <property type="protein sequence ID" value="ABO24564.1"/>
    <property type="molecule type" value="Genomic_DNA"/>
</dbReference>